<dbReference type="Proteomes" id="UP000605986">
    <property type="component" value="Unassembled WGS sequence"/>
</dbReference>
<dbReference type="AlphaFoldDB" id="A0A8H4KFH9"/>
<evidence type="ECO:0000313" key="2">
    <source>
        <dbReference type="Proteomes" id="UP000605986"/>
    </source>
</evidence>
<keyword evidence="2" id="KW-1185">Reference proteome</keyword>
<name>A0A8H4KFH9_9HYPO</name>
<accession>A0A8H4KFH9</accession>
<reference evidence="1" key="1">
    <citation type="submission" date="2020-01" db="EMBL/GenBank/DDBJ databases">
        <title>Identification and distribution of gene clusters putatively required for synthesis of sphingolipid metabolism inhibitors in phylogenetically diverse species of the filamentous fungus Fusarium.</title>
        <authorList>
            <person name="Kim H.-S."/>
            <person name="Busman M."/>
            <person name="Brown D.W."/>
            <person name="Divon H."/>
            <person name="Uhlig S."/>
            <person name="Proctor R.H."/>
        </authorList>
    </citation>
    <scope>NUCLEOTIDE SEQUENCE</scope>
    <source>
        <strain evidence="1">NRRL 53441</strain>
    </source>
</reference>
<dbReference type="OrthoDB" id="3559235at2759"/>
<comment type="caution">
    <text evidence="1">The sequence shown here is derived from an EMBL/GenBank/DDBJ whole genome shotgun (WGS) entry which is preliminary data.</text>
</comment>
<protein>
    <submittedName>
        <fullName evidence="1">Uncharacterized protein</fullName>
    </submittedName>
</protein>
<sequence length="258" mass="28856">MEPYCSKSWHAGYFIRNAKNNAGLIENSRKLIQDLRNARLEIGDDCPSLVETATELDELDKSLVLVQQEDELHTAAVIKEIKNTILKVHYISETAVRITRVKKRAVEKKGPDAPIPKKHFHTFRPMPKWVIKDRDQLDKAILCAHVGLVRNMEGGLELQRDKLFELSAKVKEVLGIDLVLATRLRDTPTVIIDIAASEKEFKGEGAVEPSLKDVRSEDVGEGCAYDNITLSLARVVAGETGAQGWAEVAKSSHQRKRL</sequence>
<gene>
    <name evidence="1" type="ORF">F53441_7792</name>
</gene>
<evidence type="ECO:0000313" key="1">
    <source>
        <dbReference type="EMBL" id="KAF4448856.1"/>
    </source>
</evidence>
<dbReference type="EMBL" id="JAADJG010000314">
    <property type="protein sequence ID" value="KAF4448856.1"/>
    <property type="molecule type" value="Genomic_DNA"/>
</dbReference>
<proteinExistence type="predicted"/>
<organism evidence="1 2">
    <name type="scientific">Fusarium austroafricanum</name>
    <dbReference type="NCBI Taxonomy" id="2364996"/>
    <lineage>
        <taxon>Eukaryota</taxon>
        <taxon>Fungi</taxon>
        <taxon>Dikarya</taxon>
        <taxon>Ascomycota</taxon>
        <taxon>Pezizomycotina</taxon>
        <taxon>Sordariomycetes</taxon>
        <taxon>Hypocreomycetidae</taxon>
        <taxon>Hypocreales</taxon>
        <taxon>Nectriaceae</taxon>
        <taxon>Fusarium</taxon>
        <taxon>Fusarium concolor species complex</taxon>
    </lineage>
</organism>